<gene>
    <name evidence="1" type="ORF">BKP66_03480</name>
</gene>
<dbReference type="AlphaFoldDB" id="A0AAP7NBU1"/>
<evidence type="ECO:0000313" key="1">
    <source>
        <dbReference type="EMBL" id="OIK22647.1"/>
    </source>
</evidence>
<comment type="caution">
    <text evidence="1">The sequence shown here is derived from an EMBL/GenBank/DDBJ whole genome shotgun (WGS) entry which is preliminary data.</text>
</comment>
<dbReference type="Proteomes" id="UP000180036">
    <property type="component" value="Unassembled WGS sequence"/>
</dbReference>
<organism evidence="1 2">
    <name type="scientific">Bacillus amyloliquefaciens</name>
    <name type="common">Bacillus velezensis</name>
    <dbReference type="NCBI Taxonomy" id="1390"/>
    <lineage>
        <taxon>Bacteria</taxon>
        <taxon>Bacillati</taxon>
        <taxon>Bacillota</taxon>
        <taxon>Bacilli</taxon>
        <taxon>Bacillales</taxon>
        <taxon>Bacillaceae</taxon>
        <taxon>Bacillus</taxon>
        <taxon>Bacillus amyloliquefaciens group</taxon>
    </lineage>
</organism>
<proteinExistence type="predicted"/>
<reference evidence="1 2" key="1">
    <citation type="submission" date="2016-10" db="EMBL/GenBank/DDBJ databases">
        <authorList>
            <person name="Marach S."/>
            <person name="Prathuangwong S."/>
            <person name="Takikawa Y."/>
            <person name="Dohra H."/>
        </authorList>
    </citation>
    <scope>NUCLEOTIDE SEQUENCE [LARGE SCALE GENOMIC DNA]</scope>
    <source>
        <strain evidence="1 2">K2</strain>
    </source>
</reference>
<name>A0AAP7NBU1_BACAM</name>
<evidence type="ECO:0000313" key="2">
    <source>
        <dbReference type="Proteomes" id="UP000180036"/>
    </source>
</evidence>
<sequence length="115" mass="13204">MRRLTTFVIQNRIPAKSNLIDHESSKGVRNGRPFLFYLKGANEIGEVIPFVTKEEIEKIADSVCIFEWVIEKVLQGEIDFTKEQEAKIVEASEVLSKCSVEELLLYFNRPKDGDK</sequence>
<dbReference type="EMBL" id="MOEA01000001">
    <property type="protein sequence ID" value="OIK22647.1"/>
    <property type="molecule type" value="Genomic_DNA"/>
</dbReference>
<accession>A0AAP7NBU1</accession>
<protein>
    <submittedName>
        <fullName evidence="1">Uncharacterized protein</fullName>
    </submittedName>
</protein>